<sequence>MIRMGSLFSIRTFWRAGGLKHCLYSEIMKKETGQQGG</sequence>
<proteinExistence type="predicted"/>
<protein>
    <submittedName>
        <fullName evidence="1">Uncharacterized protein</fullName>
    </submittedName>
</protein>
<keyword evidence="2" id="KW-1185">Reference proteome</keyword>
<evidence type="ECO:0000313" key="2">
    <source>
        <dbReference type="Proteomes" id="UP000429980"/>
    </source>
</evidence>
<gene>
    <name evidence="1" type="ORF">CHCC15381_1561</name>
</gene>
<comment type="caution">
    <text evidence="1">The sequence shown here is derived from an EMBL/GenBank/DDBJ whole genome shotgun (WGS) entry which is preliminary data.</text>
</comment>
<dbReference type="EMBL" id="NILF01000027">
    <property type="protein sequence ID" value="TWL40189.1"/>
    <property type="molecule type" value="Genomic_DNA"/>
</dbReference>
<dbReference type="Proteomes" id="UP000429980">
    <property type="component" value="Unassembled WGS sequence"/>
</dbReference>
<organism evidence="1 2">
    <name type="scientific">Bacillus paralicheniformis</name>
    <dbReference type="NCBI Taxonomy" id="1648923"/>
    <lineage>
        <taxon>Bacteria</taxon>
        <taxon>Bacillati</taxon>
        <taxon>Bacillota</taxon>
        <taxon>Bacilli</taxon>
        <taxon>Bacillales</taxon>
        <taxon>Bacillaceae</taxon>
        <taxon>Bacillus</taxon>
    </lineage>
</organism>
<name>A0ABY3FXD8_9BACI</name>
<reference evidence="1 2" key="1">
    <citation type="submission" date="2019-06" db="EMBL/GenBank/DDBJ databases">
        <title>Genome sequence analysis of &gt;100 Bacillus licheniformis strains suggests intrinsic resistance to this species.</title>
        <authorList>
            <person name="Wels M."/>
            <person name="Siezen R.J."/>
            <person name="Johansen E."/>
            <person name="Stuer-Lauridsen B."/>
            <person name="Bjerre K."/>
            <person name="Nielsen B.K.K."/>
        </authorList>
    </citation>
    <scope>NUCLEOTIDE SEQUENCE [LARGE SCALE GENOMIC DNA]</scope>
    <source>
        <strain evidence="1 2">BAC-15381</strain>
    </source>
</reference>
<accession>A0ABY3FXD8</accession>
<evidence type="ECO:0000313" key="1">
    <source>
        <dbReference type="EMBL" id="TWL40189.1"/>
    </source>
</evidence>